<sequence>MKIDMNKYESVFKSLSDITRLNIIKKLSEKDSMCVCSLVEHFDIPQSKLSYHLKMLLDSNLITMERCGKWNHYSINKEELEKYLSKEVMNDIVK</sequence>
<comment type="caution">
    <text evidence="5">The sequence shown here is derived from an EMBL/GenBank/DDBJ whole genome shotgun (WGS) entry which is preliminary data.</text>
</comment>
<name>A0ABU1EI29_9CLOT</name>
<dbReference type="PANTHER" id="PTHR33154:SF18">
    <property type="entry name" value="ARSENICAL RESISTANCE OPERON REPRESSOR"/>
    <property type="match status" value="1"/>
</dbReference>
<evidence type="ECO:0000313" key="6">
    <source>
        <dbReference type="Proteomes" id="UP001256646"/>
    </source>
</evidence>
<evidence type="ECO:0000256" key="3">
    <source>
        <dbReference type="ARBA" id="ARBA00023163"/>
    </source>
</evidence>
<feature type="domain" description="HTH arsR-type" evidence="4">
    <location>
        <begin position="1"/>
        <end position="94"/>
    </location>
</feature>
<dbReference type="InterPro" id="IPR011991">
    <property type="entry name" value="ArsR-like_HTH"/>
</dbReference>
<dbReference type="PANTHER" id="PTHR33154">
    <property type="entry name" value="TRANSCRIPTIONAL REGULATOR, ARSR FAMILY"/>
    <property type="match status" value="1"/>
</dbReference>
<evidence type="ECO:0000259" key="4">
    <source>
        <dbReference type="PROSITE" id="PS50987"/>
    </source>
</evidence>
<dbReference type="SMART" id="SM00418">
    <property type="entry name" value="HTH_ARSR"/>
    <property type="match status" value="1"/>
</dbReference>
<keyword evidence="2" id="KW-0238">DNA-binding</keyword>
<accession>A0ABU1EI29</accession>
<dbReference type="Proteomes" id="UP001256646">
    <property type="component" value="Unassembled WGS sequence"/>
</dbReference>
<keyword evidence="3" id="KW-0804">Transcription</keyword>
<reference evidence="5 6" key="1">
    <citation type="submission" date="2023-09" db="EMBL/GenBank/DDBJ databases">
        <authorList>
            <person name="Zhai L."/>
        </authorList>
    </citation>
    <scope>NUCLEOTIDE SEQUENCE [LARGE SCALE GENOMIC DNA]</scope>
    <source>
        <strain evidence="5 6">5 N-1</strain>
    </source>
</reference>
<organism evidence="5 6">
    <name type="scientific">Clostridium aquiflavi</name>
    <dbReference type="NCBI Taxonomy" id="3073603"/>
    <lineage>
        <taxon>Bacteria</taxon>
        <taxon>Bacillati</taxon>
        <taxon>Bacillota</taxon>
        <taxon>Clostridia</taxon>
        <taxon>Eubacteriales</taxon>
        <taxon>Clostridiaceae</taxon>
        <taxon>Clostridium</taxon>
    </lineage>
</organism>
<dbReference type="EMBL" id="JAVJAN010000028">
    <property type="protein sequence ID" value="MDR5588020.1"/>
    <property type="molecule type" value="Genomic_DNA"/>
</dbReference>
<keyword evidence="1" id="KW-0805">Transcription regulation</keyword>
<dbReference type="InterPro" id="IPR036388">
    <property type="entry name" value="WH-like_DNA-bd_sf"/>
</dbReference>
<keyword evidence="6" id="KW-1185">Reference proteome</keyword>
<evidence type="ECO:0000256" key="1">
    <source>
        <dbReference type="ARBA" id="ARBA00023015"/>
    </source>
</evidence>
<dbReference type="CDD" id="cd00090">
    <property type="entry name" value="HTH_ARSR"/>
    <property type="match status" value="1"/>
</dbReference>
<dbReference type="RefSeq" id="WP_252213927.1">
    <property type="nucleotide sequence ID" value="NZ_JAVJAN010000028.1"/>
</dbReference>
<dbReference type="PROSITE" id="PS50987">
    <property type="entry name" value="HTH_ARSR_2"/>
    <property type="match status" value="1"/>
</dbReference>
<dbReference type="InterPro" id="IPR051081">
    <property type="entry name" value="HTH_MetalResp_TranReg"/>
</dbReference>
<evidence type="ECO:0000313" key="5">
    <source>
        <dbReference type="EMBL" id="MDR5588020.1"/>
    </source>
</evidence>
<dbReference type="NCBIfam" id="NF033788">
    <property type="entry name" value="HTH_metalloreg"/>
    <property type="match status" value="1"/>
</dbReference>
<dbReference type="InterPro" id="IPR036390">
    <property type="entry name" value="WH_DNA-bd_sf"/>
</dbReference>
<dbReference type="InterPro" id="IPR001845">
    <property type="entry name" value="HTH_ArsR_DNA-bd_dom"/>
</dbReference>
<dbReference type="PRINTS" id="PR00778">
    <property type="entry name" value="HTHARSR"/>
</dbReference>
<dbReference type="Gene3D" id="1.10.10.10">
    <property type="entry name" value="Winged helix-like DNA-binding domain superfamily/Winged helix DNA-binding domain"/>
    <property type="match status" value="1"/>
</dbReference>
<gene>
    <name evidence="5" type="ORF">RGC78_11140</name>
</gene>
<dbReference type="Pfam" id="PF01022">
    <property type="entry name" value="HTH_5"/>
    <property type="match status" value="1"/>
</dbReference>
<proteinExistence type="predicted"/>
<protein>
    <submittedName>
        <fullName evidence="5">Metalloregulator ArsR/SmtB family transcription factor</fullName>
    </submittedName>
</protein>
<dbReference type="SUPFAM" id="SSF46785">
    <property type="entry name" value="Winged helix' DNA-binding domain"/>
    <property type="match status" value="1"/>
</dbReference>
<evidence type="ECO:0000256" key="2">
    <source>
        <dbReference type="ARBA" id="ARBA00023125"/>
    </source>
</evidence>